<feature type="region of interest" description="Disordered" evidence="1">
    <location>
        <begin position="1"/>
        <end position="21"/>
    </location>
</feature>
<name>A0A372ZJ72_9ACTN</name>
<evidence type="ECO:0000256" key="1">
    <source>
        <dbReference type="SAM" id="MobiDB-lite"/>
    </source>
</evidence>
<dbReference type="Pfam" id="PF19384">
    <property type="entry name" value="DUF5959"/>
    <property type="match status" value="1"/>
</dbReference>
<dbReference type="EMBL" id="QVIG01000003">
    <property type="protein sequence ID" value="RGD55876.1"/>
    <property type="molecule type" value="Genomic_DNA"/>
</dbReference>
<organism evidence="2 3">
    <name type="scientific">Kitasatospora xanthocidica</name>
    <dbReference type="NCBI Taxonomy" id="83382"/>
    <lineage>
        <taxon>Bacteria</taxon>
        <taxon>Bacillati</taxon>
        <taxon>Actinomycetota</taxon>
        <taxon>Actinomycetes</taxon>
        <taxon>Kitasatosporales</taxon>
        <taxon>Streptomycetaceae</taxon>
        <taxon>Kitasatospora</taxon>
    </lineage>
</organism>
<sequence>MRLADRPGTDDAPGCDGRTGGRNVRVRVLGRHAPGSLLGHDWLDCEITVTADSVRGQFVTLVTDRHLRQWETALDRLGRGSAVRWLDEEHGPELRIEPGRPGGLWVTVSDAEESGVTLRVVLSPAPNWLAEQRTLLHLVRSAYPAEVVELSPGIHAWRGNLPDES</sequence>
<dbReference type="InterPro" id="IPR046003">
    <property type="entry name" value="DUF5959"/>
</dbReference>
<gene>
    <name evidence="2" type="ORF">DR950_41440</name>
</gene>
<proteinExistence type="predicted"/>
<keyword evidence="3" id="KW-1185">Reference proteome</keyword>
<evidence type="ECO:0000313" key="3">
    <source>
        <dbReference type="Proteomes" id="UP000263377"/>
    </source>
</evidence>
<accession>A0A372ZJ72</accession>
<dbReference type="AlphaFoldDB" id="A0A372ZJ72"/>
<reference evidence="2 3" key="1">
    <citation type="submission" date="2018-08" db="EMBL/GenBank/DDBJ databases">
        <title>Diversity &amp; Physiological Properties of Lignin-Decomposing Actinobacteria from Soil.</title>
        <authorList>
            <person name="Roh S.G."/>
            <person name="Kim S.B."/>
        </authorList>
    </citation>
    <scope>NUCLEOTIDE SEQUENCE [LARGE SCALE GENOMIC DNA]</scope>
    <source>
        <strain evidence="2 3">MMS17-GH009</strain>
    </source>
</reference>
<dbReference type="Proteomes" id="UP000263377">
    <property type="component" value="Unassembled WGS sequence"/>
</dbReference>
<protein>
    <submittedName>
        <fullName evidence="2">Uncharacterized protein</fullName>
    </submittedName>
</protein>
<comment type="caution">
    <text evidence="2">The sequence shown here is derived from an EMBL/GenBank/DDBJ whole genome shotgun (WGS) entry which is preliminary data.</text>
</comment>
<evidence type="ECO:0000313" key="2">
    <source>
        <dbReference type="EMBL" id="RGD55876.1"/>
    </source>
</evidence>